<keyword evidence="3" id="KW-1185">Reference proteome</keyword>
<sequence length="232" mass="26710">MERALEPELLDELPPDDPKAIRSRRDLKWLNWWMGHRSILAHALMRYWKNKPLQRIVDLGAGDGVFALGLARELVKYQPRLHIVLLDRQPVVSEKVQVQFQKLGCKVETVAADIFDWLAQRQGTMEQGTVFTANLFLHHFHEAELCEMFQLASKQVDLFAACEPHRSKLSLTAAKWVGAIACNSVTRHDAVVSVRAGFMKRELSEMWPTQGNWMLQEQRAGMFSHLFVAHRK</sequence>
<accession>B9XQ87</accession>
<dbReference type="InterPro" id="IPR029063">
    <property type="entry name" value="SAM-dependent_MTases_sf"/>
</dbReference>
<dbReference type="CDD" id="cd02440">
    <property type="entry name" value="AdoMet_MTases"/>
    <property type="match status" value="1"/>
</dbReference>
<name>B9XQ87_PEDPL</name>
<protein>
    <recommendedName>
        <fullName evidence="1">Methyltransferase domain-containing protein</fullName>
    </recommendedName>
</protein>
<evidence type="ECO:0000313" key="3">
    <source>
        <dbReference type="Proteomes" id="UP000003688"/>
    </source>
</evidence>
<gene>
    <name evidence="2" type="ORF">Cflav_PD0970</name>
</gene>
<reference evidence="2 3" key="1">
    <citation type="journal article" date="2011" name="J. Bacteriol.">
        <title>Genome sequence of 'Pedosphaera parvula' Ellin514, an aerobic Verrucomicrobial isolate from pasture soil.</title>
        <authorList>
            <person name="Kant R."/>
            <person name="van Passel M.W."/>
            <person name="Sangwan P."/>
            <person name="Palva A."/>
            <person name="Lucas S."/>
            <person name="Copeland A."/>
            <person name="Lapidus A."/>
            <person name="Glavina Del Rio T."/>
            <person name="Dalin E."/>
            <person name="Tice H."/>
            <person name="Bruce D."/>
            <person name="Goodwin L."/>
            <person name="Pitluck S."/>
            <person name="Chertkov O."/>
            <person name="Larimer F.W."/>
            <person name="Land M.L."/>
            <person name="Hauser L."/>
            <person name="Brettin T.S."/>
            <person name="Detter J.C."/>
            <person name="Han S."/>
            <person name="de Vos W.M."/>
            <person name="Janssen P.H."/>
            <person name="Smidt H."/>
        </authorList>
    </citation>
    <scope>NUCLEOTIDE SEQUENCE [LARGE SCALE GENOMIC DNA]</scope>
    <source>
        <strain evidence="2 3">Ellin514</strain>
    </source>
</reference>
<proteinExistence type="predicted"/>
<dbReference type="Proteomes" id="UP000003688">
    <property type="component" value="Unassembled WGS sequence"/>
</dbReference>
<evidence type="ECO:0000313" key="2">
    <source>
        <dbReference type="EMBL" id="EEF58005.1"/>
    </source>
</evidence>
<dbReference type="EMBL" id="ABOX02000052">
    <property type="protein sequence ID" value="EEF58005.1"/>
    <property type="molecule type" value="Genomic_DNA"/>
</dbReference>
<comment type="caution">
    <text evidence="2">The sequence shown here is derived from an EMBL/GenBank/DDBJ whole genome shotgun (WGS) entry which is preliminary data.</text>
</comment>
<dbReference type="Gene3D" id="3.40.50.150">
    <property type="entry name" value="Vaccinia Virus protein VP39"/>
    <property type="match status" value="1"/>
</dbReference>
<dbReference type="AlphaFoldDB" id="B9XQ87"/>
<organism evidence="2 3">
    <name type="scientific">Pedosphaera parvula (strain Ellin514)</name>
    <dbReference type="NCBI Taxonomy" id="320771"/>
    <lineage>
        <taxon>Bacteria</taxon>
        <taxon>Pseudomonadati</taxon>
        <taxon>Verrucomicrobiota</taxon>
        <taxon>Pedosphaerae</taxon>
        <taxon>Pedosphaerales</taxon>
        <taxon>Pedosphaeraceae</taxon>
        <taxon>Pedosphaera</taxon>
    </lineage>
</organism>
<dbReference type="InterPro" id="IPR041698">
    <property type="entry name" value="Methyltransf_25"/>
</dbReference>
<dbReference type="Pfam" id="PF13649">
    <property type="entry name" value="Methyltransf_25"/>
    <property type="match status" value="1"/>
</dbReference>
<dbReference type="STRING" id="320771.Cflav_PD0970"/>
<evidence type="ECO:0000259" key="1">
    <source>
        <dbReference type="Pfam" id="PF13649"/>
    </source>
</evidence>
<dbReference type="SUPFAM" id="SSF53335">
    <property type="entry name" value="S-adenosyl-L-methionine-dependent methyltransferases"/>
    <property type="match status" value="1"/>
</dbReference>
<feature type="domain" description="Methyltransferase" evidence="1">
    <location>
        <begin position="56"/>
        <end position="151"/>
    </location>
</feature>